<keyword evidence="1" id="KW-0805">Transcription regulation</keyword>
<dbReference type="InterPro" id="IPR036390">
    <property type="entry name" value="WH_DNA-bd_sf"/>
</dbReference>
<dbReference type="CDD" id="cd00090">
    <property type="entry name" value="HTH_ARSR"/>
    <property type="match status" value="1"/>
</dbReference>
<evidence type="ECO:0000313" key="7">
    <source>
        <dbReference type="Proteomes" id="UP000219914"/>
    </source>
</evidence>
<dbReference type="InterPro" id="IPR036388">
    <property type="entry name" value="WH-like_DNA-bd_sf"/>
</dbReference>
<dbReference type="GO" id="GO:0005829">
    <property type="term" value="C:cytosol"/>
    <property type="evidence" value="ECO:0007669"/>
    <property type="project" value="TreeGrafter"/>
</dbReference>
<dbReference type="SUPFAM" id="SSF46785">
    <property type="entry name" value="Winged helix' DNA-binding domain"/>
    <property type="match status" value="1"/>
</dbReference>
<dbReference type="PANTHER" id="PTHR30154:SF34">
    <property type="entry name" value="TRANSCRIPTIONAL REGULATOR AZLB"/>
    <property type="match status" value="1"/>
</dbReference>
<keyword evidence="2" id="KW-0238">DNA-binding</keyword>
<dbReference type="GO" id="GO:0043200">
    <property type="term" value="P:response to amino acid"/>
    <property type="evidence" value="ECO:0007669"/>
    <property type="project" value="TreeGrafter"/>
</dbReference>
<organism evidence="5 8">
    <name type="scientific">Rhizobium hidalgonense</name>
    <dbReference type="NCBI Taxonomy" id="1538159"/>
    <lineage>
        <taxon>Bacteria</taxon>
        <taxon>Pseudomonadati</taxon>
        <taxon>Pseudomonadota</taxon>
        <taxon>Alphaproteobacteria</taxon>
        <taxon>Hyphomicrobiales</taxon>
        <taxon>Rhizobiaceae</taxon>
        <taxon>Rhizobium/Agrobacterium group</taxon>
        <taxon>Rhizobium</taxon>
    </lineage>
</organism>
<gene>
    <name evidence="6" type="ORF">CO674_24850</name>
    <name evidence="5" type="ORF">RJJ65_25975</name>
</gene>
<evidence type="ECO:0000313" key="8">
    <source>
        <dbReference type="Proteomes" id="UP001268610"/>
    </source>
</evidence>
<dbReference type="PANTHER" id="PTHR30154">
    <property type="entry name" value="LEUCINE-RESPONSIVE REGULATORY PROTEIN"/>
    <property type="match status" value="1"/>
</dbReference>
<dbReference type="InterPro" id="IPR019885">
    <property type="entry name" value="Tscrpt_reg_HTH_AsnC-type_CS"/>
</dbReference>
<dbReference type="InterPro" id="IPR019887">
    <property type="entry name" value="Tscrpt_reg_AsnC/Lrp_C"/>
</dbReference>
<name>A0A2A6K8P7_9HYPH</name>
<dbReference type="PROSITE" id="PS00519">
    <property type="entry name" value="HTH_ASNC_1"/>
    <property type="match status" value="1"/>
</dbReference>
<protein>
    <submittedName>
        <fullName evidence="5">Lrp/AsnC family transcriptional regulator</fullName>
    </submittedName>
</protein>
<feature type="domain" description="HTH asnC-type" evidence="4">
    <location>
        <begin position="3"/>
        <end position="64"/>
    </location>
</feature>
<dbReference type="Pfam" id="PF01037">
    <property type="entry name" value="AsnC_trans_reg"/>
    <property type="match status" value="1"/>
</dbReference>
<dbReference type="InterPro" id="IPR011008">
    <property type="entry name" value="Dimeric_a/b-barrel"/>
</dbReference>
<dbReference type="RefSeq" id="WP_003567790.1">
    <property type="nucleotide sequence ID" value="NZ_CP054028.1"/>
</dbReference>
<dbReference type="EMBL" id="NWSY01000021">
    <property type="protein sequence ID" value="PDT20928.1"/>
    <property type="molecule type" value="Genomic_DNA"/>
</dbReference>
<evidence type="ECO:0000259" key="4">
    <source>
        <dbReference type="PROSITE" id="PS50956"/>
    </source>
</evidence>
<dbReference type="InterPro" id="IPR011991">
    <property type="entry name" value="ArsR-like_HTH"/>
</dbReference>
<evidence type="ECO:0000313" key="5">
    <source>
        <dbReference type="EMBL" id="MDR9776047.1"/>
    </source>
</evidence>
<dbReference type="Pfam" id="PF13404">
    <property type="entry name" value="HTH_AsnC-type"/>
    <property type="match status" value="1"/>
</dbReference>
<evidence type="ECO:0000256" key="1">
    <source>
        <dbReference type="ARBA" id="ARBA00023015"/>
    </source>
</evidence>
<proteinExistence type="predicted"/>
<dbReference type="Gene3D" id="1.10.10.10">
    <property type="entry name" value="Winged helix-like DNA-binding domain superfamily/Winged helix DNA-binding domain"/>
    <property type="match status" value="1"/>
</dbReference>
<evidence type="ECO:0000256" key="3">
    <source>
        <dbReference type="ARBA" id="ARBA00023163"/>
    </source>
</evidence>
<dbReference type="Proteomes" id="UP001268610">
    <property type="component" value="Unassembled WGS sequence"/>
</dbReference>
<dbReference type="InterPro" id="IPR000485">
    <property type="entry name" value="AsnC-type_HTH_dom"/>
</dbReference>
<dbReference type="GO" id="GO:0006355">
    <property type="term" value="P:regulation of DNA-templated transcription"/>
    <property type="evidence" value="ECO:0007669"/>
    <property type="project" value="UniProtKB-ARBA"/>
</dbReference>
<dbReference type="Proteomes" id="UP000219914">
    <property type="component" value="Unassembled WGS sequence"/>
</dbReference>
<dbReference type="InterPro" id="IPR019888">
    <property type="entry name" value="Tscrpt_reg_AsnC-like"/>
</dbReference>
<reference evidence="5" key="2">
    <citation type="submission" date="2023-04" db="EMBL/GenBank/DDBJ databases">
        <title>Genomic characterization of faba bean (Vicia faba) microsymbionts in Mexican soils.</title>
        <authorList>
            <person name="Rivera Orduna F.N."/>
            <person name="Guevara-Luna J."/>
            <person name="Yan J."/>
            <person name="Arroyo-Herrera I."/>
            <person name="Li Y."/>
            <person name="Vasquez-Murrieta M.S."/>
            <person name="Wang E.T."/>
        </authorList>
    </citation>
    <scope>NUCLEOTIDE SEQUENCE</scope>
    <source>
        <strain evidence="5">CH26</strain>
    </source>
</reference>
<evidence type="ECO:0000256" key="2">
    <source>
        <dbReference type="ARBA" id="ARBA00023125"/>
    </source>
</evidence>
<dbReference type="EMBL" id="JAVLSF010000019">
    <property type="protein sequence ID" value="MDR9776047.1"/>
    <property type="molecule type" value="Genomic_DNA"/>
</dbReference>
<dbReference type="AlphaFoldDB" id="A0A2A6K8P7"/>
<keyword evidence="3" id="KW-0804">Transcription</keyword>
<dbReference type="PRINTS" id="PR00033">
    <property type="entry name" value="HTHASNC"/>
</dbReference>
<comment type="caution">
    <text evidence="5">The sequence shown here is derived from an EMBL/GenBank/DDBJ whole genome shotgun (WGS) entry which is preliminary data.</text>
</comment>
<accession>A0A2A6K8P7</accession>
<dbReference type="SUPFAM" id="SSF54909">
    <property type="entry name" value="Dimeric alpha+beta barrel"/>
    <property type="match status" value="1"/>
</dbReference>
<reference evidence="6 7" key="1">
    <citation type="submission" date="2017-09" db="EMBL/GenBank/DDBJ databases">
        <title>Comparative genomics of rhizobia isolated from Phaseolus vulgaris in China.</title>
        <authorList>
            <person name="Tong W."/>
        </authorList>
    </citation>
    <scope>NUCLEOTIDE SEQUENCE [LARGE SCALE GENOMIC DNA]</scope>
    <source>
        <strain evidence="6 7">FH14</strain>
    </source>
</reference>
<dbReference type="PROSITE" id="PS50956">
    <property type="entry name" value="HTH_ASNC_2"/>
    <property type="match status" value="1"/>
</dbReference>
<keyword evidence="7" id="KW-1185">Reference proteome</keyword>
<evidence type="ECO:0000313" key="6">
    <source>
        <dbReference type="EMBL" id="PDT20928.1"/>
    </source>
</evidence>
<dbReference type="Gene3D" id="3.30.70.920">
    <property type="match status" value="1"/>
</dbReference>
<dbReference type="GO" id="GO:0043565">
    <property type="term" value="F:sequence-specific DNA binding"/>
    <property type="evidence" value="ECO:0007669"/>
    <property type="project" value="InterPro"/>
</dbReference>
<dbReference type="SMART" id="SM00344">
    <property type="entry name" value="HTH_ASNC"/>
    <property type="match status" value="1"/>
</dbReference>
<sequence>MQLDRLDARLLNIVQNHNRHSSEELGAMVGLSATAVQRRLKRLREAGVIEAEVAVVKPKSVGRPIAMLVLVTLERERADIVDRFKQSIRQTPEVMNGYYVTGDADFVLIVTAESMEDYEVFTRKFFYENPDIKGFKTMVVMDRVKTGFSVPIDFDHFS</sequence>